<accession>A0ABM7CAU4</accession>
<dbReference type="PANTHER" id="PTHR48080:SF2">
    <property type="entry name" value="D-GALACTONATE DEHYDRATASE"/>
    <property type="match status" value="1"/>
</dbReference>
<keyword evidence="1" id="KW-0456">Lyase</keyword>
<dbReference type="EMBL" id="CP034158">
    <property type="protein sequence ID" value="AZI68144.1"/>
    <property type="molecule type" value="Genomic_DNA"/>
</dbReference>
<feature type="domain" description="Mandelate racemase/muconate lactonizing enzyme N-terminal" evidence="2">
    <location>
        <begin position="11"/>
        <end position="130"/>
    </location>
</feature>
<sequence>MADFPTIISVEATIIELPTIRPHKLSMATMWGQTMVIIKITSDDGIIGWGEAPTIAGMTYGPESPEGMKLSIDQYLAPLILGKDASNINALMHLINENVKGSTFAKAGIETALLDALGKRLNVSVSQLLGGSVRTELPVLWTLFFFRYARSW</sequence>
<dbReference type="RefSeq" id="WP_124758450.1">
    <property type="nucleotide sequence ID" value="NZ_CBCRWA010000001.1"/>
</dbReference>
<evidence type="ECO:0000313" key="4">
    <source>
        <dbReference type="Proteomes" id="UP000274483"/>
    </source>
</evidence>
<proteinExistence type="predicted"/>
<keyword evidence="4" id="KW-1185">Reference proteome</keyword>
<dbReference type="InterPro" id="IPR018110">
    <property type="entry name" value="Mandel_Rmase/mucon_lact_enz_CS"/>
</dbReference>
<evidence type="ECO:0000256" key="1">
    <source>
        <dbReference type="ARBA" id="ARBA00023239"/>
    </source>
</evidence>
<dbReference type="Gene3D" id="3.30.390.10">
    <property type="entry name" value="Enolase-like, N-terminal domain"/>
    <property type="match status" value="1"/>
</dbReference>
<dbReference type="Proteomes" id="UP000274483">
    <property type="component" value="Chromosome"/>
</dbReference>
<organism evidence="3 4">
    <name type="scientific">Kaistella daneshvariae</name>
    <dbReference type="NCBI Taxonomy" id="2487074"/>
    <lineage>
        <taxon>Bacteria</taxon>
        <taxon>Pseudomonadati</taxon>
        <taxon>Bacteroidota</taxon>
        <taxon>Flavobacteriia</taxon>
        <taxon>Flavobacteriales</taxon>
        <taxon>Weeksellaceae</taxon>
        <taxon>Chryseobacterium group</taxon>
        <taxon>Kaistella</taxon>
    </lineage>
</organism>
<dbReference type="SUPFAM" id="SSF54826">
    <property type="entry name" value="Enolase N-terminal domain-like"/>
    <property type="match status" value="1"/>
</dbReference>
<name>A0ABM7CAU4_9FLAO</name>
<protein>
    <recommendedName>
        <fullName evidence="2">Mandelate racemase/muconate lactonizing enzyme N-terminal domain-containing protein</fullName>
    </recommendedName>
</protein>
<dbReference type="Gene3D" id="3.20.20.120">
    <property type="entry name" value="Enolase-like C-terminal domain"/>
    <property type="match status" value="1"/>
</dbReference>
<dbReference type="PROSITE" id="PS00908">
    <property type="entry name" value="MR_MLE_1"/>
    <property type="match status" value="1"/>
</dbReference>
<dbReference type="PANTHER" id="PTHR48080">
    <property type="entry name" value="D-GALACTONATE DEHYDRATASE-RELATED"/>
    <property type="match status" value="1"/>
</dbReference>
<evidence type="ECO:0000259" key="2">
    <source>
        <dbReference type="Pfam" id="PF02746"/>
    </source>
</evidence>
<evidence type="ECO:0000313" key="3">
    <source>
        <dbReference type="EMBL" id="AZI68144.1"/>
    </source>
</evidence>
<reference evidence="3 4" key="1">
    <citation type="submission" date="2018-11" db="EMBL/GenBank/DDBJ databases">
        <title>Proposal to divide the Flavobacteriaceae and reorganize its genera based on Amino Acid Identity values calculated from whole genome sequences.</title>
        <authorList>
            <person name="Nicholson A.C."/>
            <person name="Gulvik C.A."/>
            <person name="Whitney A.M."/>
            <person name="Humrighouse B.W."/>
            <person name="Bell M."/>
            <person name="Holmes B."/>
            <person name="Steigerwalt A.G."/>
            <person name="Villarma A."/>
            <person name="Sheth M."/>
            <person name="Batra D."/>
            <person name="Pryor J."/>
            <person name="Bernardet J.-F."/>
            <person name="Hugo C."/>
            <person name="Kampfer P."/>
            <person name="Newman J.D."/>
            <person name="McQuiston J.R."/>
        </authorList>
    </citation>
    <scope>NUCLEOTIDE SEQUENCE [LARGE SCALE GENOMIC DNA]</scope>
    <source>
        <strain evidence="3 4">H3001</strain>
    </source>
</reference>
<dbReference type="InterPro" id="IPR013341">
    <property type="entry name" value="Mandelate_racemase_N_dom"/>
</dbReference>
<gene>
    <name evidence="3" type="ORF">EIB71_10900</name>
</gene>
<dbReference type="Pfam" id="PF02746">
    <property type="entry name" value="MR_MLE_N"/>
    <property type="match status" value="1"/>
</dbReference>
<dbReference type="InterPro" id="IPR034593">
    <property type="entry name" value="DgoD-like"/>
</dbReference>
<dbReference type="InterPro" id="IPR036849">
    <property type="entry name" value="Enolase-like_C_sf"/>
</dbReference>
<dbReference type="InterPro" id="IPR029017">
    <property type="entry name" value="Enolase-like_N"/>
</dbReference>